<dbReference type="eggNOG" id="ENOG502S8A9">
    <property type="taxonomic scope" value="Eukaryota"/>
</dbReference>
<dbReference type="OrthoDB" id="5344325at2759"/>
<evidence type="ECO:0000256" key="1">
    <source>
        <dbReference type="ARBA" id="ARBA00004123"/>
    </source>
</evidence>
<comment type="subcellular location">
    <subcellularLocation>
        <location evidence="1">Nucleus</location>
    </subcellularLocation>
</comment>
<dbReference type="InterPro" id="IPR050613">
    <property type="entry name" value="Sec_Metabolite_Reg"/>
</dbReference>
<evidence type="ECO:0000256" key="2">
    <source>
        <dbReference type="ARBA" id="ARBA00023242"/>
    </source>
</evidence>
<feature type="compositionally biased region" description="Basic and acidic residues" evidence="3">
    <location>
        <begin position="323"/>
        <end position="334"/>
    </location>
</feature>
<dbReference type="AlphaFoldDB" id="T5ADV4"/>
<evidence type="ECO:0000313" key="5">
    <source>
        <dbReference type="EMBL" id="EQL03615.1"/>
    </source>
</evidence>
<name>T5ADV4_OPHSC</name>
<dbReference type="GO" id="GO:0008270">
    <property type="term" value="F:zinc ion binding"/>
    <property type="evidence" value="ECO:0007669"/>
    <property type="project" value="InterPro"/>
</dbReference>
<dbReference type="HOGENOM" id="CLU_012800_1_1_1"/>
<evidence type="ECO:0000313" key="6">
    <source>
        <dbReference type="Proteomes" id="UP000019374"/>
    </source>
</evidence>
<dbReference type="Pfam" id="PF04082">
    <property type="entry name" value="Fungal_trans"/>
    <property type="match status" value="1"/>
</dbReference>
<dbReference type="SMART" id="SM00906">
    <property type="entry name" value="Fungal_trans"/>
    <property type="match status" value="1"/>
</dbReference>
<organism evidence="5 6">
    <name type="scientific">Ophiocordyceps sinensis (strain Co18 / CGMCC 3.14243)</name>
    <name type="common">Yarsagumba caterpillar fungus</name>
    <name type="synonym">Hirsutella sinensis</name>
    <dbReference type="NCBI Taxonomy" id="911162"/>
    <lineage>
        <taxon>Eukaryota</taxon>
        <taxon>Fungi</taxon>
        <taxon>Dikarya</taxon>
        <taxon>Ascomycota</taxon>
        <taxon>Pezizomycotina</taxon>
        <taxon>Sordariomycetes</taxon>
        <taxon>Hypocreomycetidae</taxon>
        <taxon>Hypocreales</taxon>
        <taxon>Ophiocordycipitaceae</taxon>
        <taxon>Ophiocordyceps</taxon>
    </lineage>
</organism>
<feature type="region of interest" description="Disordered" evidence="3">
    <location>
        <begin position="828"/>
        <end position="848"/>
    </location>
</feature>
<sequence>MGQRAPDSRSACTECQRRKQKVFDVFSLMASLTRRCHSPSVTRRLSLAVCHSPSVTRRLSLAVCHSPSVTRRLSLAVCHSPSVTRRLSLAVCHSPSVTRRLSLAVCHSPSVTRRLSLAVCHSPSVTRRLSLAVCHSPSVTRRLSLAVCHSPSVTRRLSLAVCHSPSVTRRLSLAVCHSPSVTRRLSLAVCHSPSVTRRLSLAVCHSPSVTRRLSLAVCHSPSVTRRLSLAVCHSPSVTRRLSLAVCHSPSVTRRLSLAVSSNLHPHPHPSRLTFQFKSPAPADLDLQCNRVWPCNHCQKRKVADKCRFSNSQPAPDKSAGQDTSRKRQLSHEDLADSSDTNPWDDGESGFEALGYTAAHLFSGLASSSERRTKATAKQQTQYKMGSDSCPQLKRTLQVLPPRPYTDSLVQNFLDNVNYHYYIIYPPSFLQEYRDWWAMSSASQPLGLQWTCLLLMVCACSAQYADPELQRKLQQDLGATTQELTAKYHNAARELHSVIPVGNNHLLNIQSLLHSCYWYKSEARFVECWHVLSAAIREAQELGIHQEPVSGPVSEFDREMRRRVWCILDTWDWQISALLSRPMIIDRSECQVGLPSLKLEGYSPSPLMHMKLQSELITHLSRRFGLLKHVVSPTDVREYQSIVEAWMSKFPANFALENPDKSADSQRPWIVLHRHHLHTKALSMLLDPIRAYLARPMTANSPPHELGIRSDGIDYCLRLMGALYRFFNHVYPRDAKFHFVLFCIFDNAAVLCSVLQHDEDCSTPRRHDLLGAVDGALAMLKRLENDTKAAKAWHDLLLRVSQRVRRPAATVPPRHASGDGRLASISRAGGLATIPPGGPPAEPPMASDPGSVESYVTYNGIPHQNDILLPHTPSPHSASPADSICPSGPLIYPTASSHGGGMSINGSVFMSASPVDHMSMNEYAHSTPYLNMTPPTEDMYRPVEFGTITQQELGDLASLWNYESLDLHFIDSQS</sequence>
<keyword evidence="2" id="KW-0539">Nucleus</keyword>
<dbReference type="EMBL" id="KE652201">
    <property type="protein sequence ID" value="EQL03615.1"/>
    <property type="molecule type" value="Genomic_DNA"/>
</dbReference>
<dbReference type="InterPro" id="IPR007219">
    <property type="entry name" value="XnlR_reg_dom"/>
</dbReference>
<dbReference type="PANTHER" id="PTHR31001:SF84">
    <property type="entry name" value="FUNGAL SPECIFIC TRANSCRIPTION FACTOR"/>
    <property type="match status" value="1"/>
</dbReference>
<accession>T5ADV4</accession>
<proteinExistence type="predicted"/>
<dbReference type="GO" id="GO:0006351">
    <property type="term" value="P:DNA-templated transcription"/>
    <property type="evidence" value="ECO:0007669"/>
    <property type="project" value="InterPro"/>
</dbReference>
<feature type="region of interest" description="Disordered" evidence="3">
    <location>
        <begin position="308"/>
        <end position="346"/>
    </location>
</feature>
<gene>
    <name evidence="5" type="ORF">OCS_00660</name>
</gene>
<evidence type="ECO:0000259" key="4">
    <source>
        <dbReference type="SMART" id="SM00906"/>
    </source>
</evidence>
<evidence type="ECO:0000256" key="3">
    <source>
        <dbReference type="SAM" id="MobiDB-lite"/>
    </source>
</evidence>
<dbReference type="Proteomes" id="UP000019374">
    <property type="component" value="Unassembled WGS sequence"/>
</dbReference>
<dbReference type="CDD" id="cd12148">
    <property type="entry name" value="fungal_TF_MHR"/>
    <property type="match status" value="1"/>
</dbReference>
<dbReference type="PANTHER" id="PTHR31001">
    <property type="entry name" value="UNCHARACTERIZED TRANSCRIPTIONAL REGULATORY PROTEIN"/>
    <property type="match status" value="1"/>
</dbReference>
<dbReference type="GO" id="GO:0003677">
    <property type="term" value="F:DNA binding"/>
    <property type="evidence" value="ECO:0007669"/>
    <property type="project" value="InterPro"/>
</dbReference>
<dbReference type="GO" id="GO:0005634">
    <property type="term" value="C:nucleus"/>
    <property type="evidence" value="ECO:0007669"/>
    <property type="project" value="UniProtKB-SubCell"/>
</dbReference>
<reference evidence="5 6" key="1">
    <citation type="journal article" date="2013" name="Chin. Sci. Bull.">
        <title>Genome survey uncovers the secrets of sex and lifestyle in caterpillar fungus.</title>
        <authorList>
            <person name="Hu X."/>
            <person name="Zhang Y."/>
            <person name="Xiao G."/>
            <person name="Zheng P."/>
            <person name="Xia Y."/>
            <person name="Zhang X."/>
            <person name="St Leger R.J."/>
            <person name="Liu X."/>
            <person name="Wang C."/>
        </authorList>
    </citation>
    <scope>NUCLEOTIDE SEQUENCE [LARGE SCALE GENOMIC DNA]</scope>
    <source>
        <strain evidence="6">Co18 / CGMCC 3.14243</strain>
        <tissue evidence="5">Fruit-body</tissue>
    </source>
</reference>
<feature type="domain" description="Xylanolytic transcriptional activator regulatory" evidence="4">
    <location>
        <begin position="527"/>
        <end position="600"/>
    </location>
</feature>
<protein>
    <submittedName>
        <fullName evidence="5">Fungal specific transcription factor</fullName>
    </submittedName>
</protein>